<evidence type="ECO:0000313" key="3">
    <source>
        <dbReference type="EMBL" id="XBS89709.1"/>
    </source>
</evidence>
<dbReference type="RefSeq" id="WP_162098639.1">
    <property type="nucleotide sequence ID" value="NZ_CP157948.1"/>
</dbReference>
<dbReference type="GO" id="GO:0045892">
    <property type="term" value="P:negative regulation of DNA-templated transcription"/>
    <property type="evidence" value="ECO:0007669"/>
    <property type="project" value="InterPro"/>
</dbReference>
<dbReference type="Gene3D" id="1.10.260.40">
    <property type="entry name" value="lambda repressor-like DNA-binding domains"/>
    <property type="match status" value="1"/>
</dbReference>
<dbReference type="PROSITE" id="PS50943">
    <property type="entry name" value="HTH_CROC1"/>
    <property type="match status" value="1"/>
</dbReference>
<evidence type="ECO:0000256" key="1">
    <source>
        <dbReference type="SAM" id="MobiDB-lite"/>
    </source>
</evidence>
<protein>
    <submittedName>
        <fullName evidence="3">YdaS family helix-turn-helix protein</fullName>
    </submittedName>
</protein>
<reference evidence="3" key="1">
    <citation type="submission" date="2024-06" db="EMBL/GenBank/DDBJ databases">
        <authorList>
            <person name="Sun Y."/>
        </authorList>
    </citation>
    <scope>NUCLEOTIDE SEQUENCE</scope>
    <source>
        <strain evidence="3">IGA1.0</strain>
    </source>
</reference>
<organism evidence="3">
    <name type="scientific">Rhodanobacter sp. IGA1.0</name>
    <dbReference type="NCBI Taxonomy" id="3158582"/>
    <lineage>
        <taxon>Bacteria</taxon>
        <taxon>Pseudomonadati</taxon>
        <taxon>Pseudomonadota</taxon>
        <taxon>Gammaproteobacteria</taxon>
        <taxon>Lysobacterales</taxon>
        <taxon>Rhodanobacteraceae</taxon>
        <taxon>Rhodanobacter</taxon>
    </lineage>
</organism>
<dbReference type="InterPro" id="IPR010744">
    <property type="entry name" value="Phage_CI_N"/>
</dbReference>
<dbReference type="InterPro" id="IPR010982">
    <property type="entry name" value="Lambda_DNA-bd_dom_sf"/>
</dbReference>
<dbReference type="Pfam" id="PF07022">
    <property type="entry name" value="Phage_CI_repr"/>
    <property type="match status" value="1"/>
</dbReference>
<dbReference type="AlphaFoldDB" id="A0AAU7QJA1"/>
<gene>
    <name evidence="3" type="ORF">ABNK63_15135</name>
</gene>
<dbReference type="SUPFAM" id="SSF47413">
    <property type="entry name" value="lambda repressor-like DNA-binding domains"/>
    <property type="match status" value="1"/>
</dbReference>
<dbReference type="EMBL" id="CP157948">
    <property type="protein sequence ID" value="XBS89709.1"/>
    <property type="molecule type" value="Genomic_DNA"/>
</dbReference>
<sequence length="236" mass="24609">MSTSASWFAPPPPGRTGSNSHVAAAASSKPLARLALLDGMTGRHAASPGEPGAAHADAADAARGLPERIRRLIKLEGSAAAIADRCGFSAGAVRNWRDGHSDISRERCITMARTLGVSLLWLVAGEGPMHAADEPSRPVRLVPTATVERVASAPESLPSPSPAAGLDPQLLAGSLRLLQSYIGLLGGSLDQSARADLLAELYGVLGHSQGAEQIDRLMTFHNKLNVKLRNNRGLIA</sequence>
<dbReference type="InterPro" id="IPR001387">
    <property type="entry name" value="Cro/C1-type_HTH"/>
</dbReference>
<dbReference type="GO" id="GO:0003677">
    <property type="term" value="F:DNA binding"/>
    <property type="evidence" value="ECO:0007669"/>
    <property type="project" value="InterPro"/>
</dbReference>
<name>A0AAU7QJA1_9GAMM</name>
<feature type="region of interest" description="Disordered" evidence="1">
    <location>
        <begin position="1"/>
        <end position="24"/>
    </location>
</feature>
<feature type="domain" description="HTH cro/C1-type" evidence="2">
    <location>
        <begin position="69"/>
        <end position="122"/>
    </location>
</feature>
<proteinExistence type="predicted"/>
<evidence type="ECO:0000259" key="2">
    <source>
        <dbReference type="PROSITE" id="PS50943"/>
    </source>
</evidence>
<accession>A0AAU7QJA1</accession>
<dbReference type="CDD" id="cd00093">
    <property type="entry name" value="HTH_XRE"/>
    <property type="match status" value="1"/>
</dbReference>